<dbReference type="EMBL" id="CP002445">
    <property type="protein sequence ID" value="ADU97726.1"/>
    <property type="molecule type" value="Genomic_DNA"/>
</dbReference>
<geneLocation type="plasmid" evidence="2 3">
    <name>pTHEAM01</name>
</geneLocation>
<evidence type="ECO:0000256" key="1">
    <source>
        <dbReference type="SAM" id="Phobius"/>
    </source>
</evidence>
<keyword evidence="1" id="KW-0472">Membrane</keyword>
<reference evidence="2" key="1">
    <citation type="submission" date="2011-01" db="EMBL/GenBank/DDBJ databases">
        <title>Complete sequence of plasmid of Thermovibrio ammonificans HB-1.</title>
        <authorList>
            <consortium name="US DOE Joint Genome Institute"/>
            <person name="Lucas S."/>
            <person name="Copeland A."/>
            <person name="Lapidus A."/>
            <person name="Cheng J.-F."/>
            <person name="Goodwin L."/>
            <person name="Pitluck S."/>
            <person name="Davenport K."/>
            <person name="Detter J.C."/>
            <person name="Han C."/>
            <person name="Tapia R."/>
            <person name="Land M."/>
            <person name="Hauser L."/>
            <person name="Kyrpides N."/>
            <person name="Ivanova N."/>
            <person name="Ovchinnikova G."/>
            <person name="Vetriani C."/>
            <person name="Woyke T."/>
        </authorList>
    </citation>
    <scope>NUCLEOTIDE SEQUENCE [LARGE SCALE GENOMIC DNA]</scope>
    <source>
        <strain evidence="2">HB-1</strain>
        <plasmid evidence="2">pTHEAM01</plasmid>
    </source>
</reference>
<keyword evidence="1" id="KW-1133">Transmembrane helix</keyword>
<dbReference type="KEGG" id="tam:Theam_1770"/>
<feature type="transmembrane region" description="Helical" evidence="1">
    <location>
        <begin position="6"/>
        <end position="29"/>
    </location>
</feature>
<keyword evidence="2" id="KW-0614">Plasmid</keyword>
<organism evidence="2 3">
    <name type="scientific">Thermovibrio ammonificans (strain DSM 15698 / JCM 12110 / HB-1)</name>
    <dbReference type="NCBI Taxonomy" id="648996"/>
    <lineage>
        <taxon>Bacteria</taxon>
        <taxon>Pseudomonadati</taxon>
        <taxon>Aquificota</taxon>
        <taxon>Aquificia</taxon>
        <taxon>Desulfurobacteriales</taxon>
        <taxon>Desulfurobacteriaceae</taxon>
        <taxon>Thermovibrio</taxon>
    </lineage>
</organism>
<protein>
    <submittedName>
        <fullName evidence="2">Uncharacterized protein</fullName>
    </submittedName>
</protein>
<evidence type="ECO:0000313" key="3">
    <source>
        <dbReference type="Proteomes" id="UP000006362"/>
    </source>
</evidence>
<proteinExistence type="predicted"/>
<keyword evidence="3" id="KW-1185">Reference proteome</keyword>
<name>E8T705_THEA1</name>
<accession>E8T705</accession>
<dbReference type="AlphaFoldDB" id="E8T705"/>
<dbReference type="HOGENOM" id="CLU_1659881_0_0_0"/>
<dbReference type="RefSeq" id="WP_013524930.1">
    <property type="nucleotide sequence ID" value="NC_014917.1"/>
</dbReference>
<dbReference type="Proteomes" id="UP000006362">
    <property type="component" value="Plasmid pTHEAM01"/>
</dbReference>
<evidence type="ECO:0000313" key="2">
    <source>
        <dbReference type="EMBL" id="ADU97726.1"/>
    </source>
</evidence>
<keyword evidence="1" id="KW-0812">Transmembrane</keyword>
<gene>
    <name evidence="2" type="ordered locus">Theam_1770</name>
</gene>
<sequence length="159" mass="18070">MLRAKPSIVSAVFVATVITATIYAGLIYVNIKKTAKAEKILQHQKFIEMKFKKYGPKLEEKAVNALCNCIQSKTLADAKMCLIKTEADYLYEALPNLVQSIEDACINFIQEQDKSIDYDSAQSACEIIARRYGDKLQSKLKRELEQAFSECYQRKLESN</sequence>